<dbReference type="Gene3D" id="1.25.40.10">
    <property type="entry name" value="Tetratricopeptide repeat domain"/>
    <property type="match status" value="1"/>
</dbReference>
<dbReference type="PROSITE" id="PS50005">
    <property type="entry name" value="TPR"/>
    <property type="match status" value="1"/>
</dbReference>
<feature type="domain" description="IFT80/172/WDR35 TPR" evidence="11">
    <location>
        <begin position="712"/>
        <end position="844"/>
    </location>
</feature>
<evidence type="ECO:0000313" key="12">
    <source>
        <dbReference type="EMBL" id="CAD7429916.1"/>
    </source>
</evidence>
<gene>
    <name evidence="12" type="ORF">TMSB3V08_LOCUS6688</name>
</gene>
<dbReference type="PANTHER" id="PTHR15722:SF2">
    <property type="entry name" value="INTRAFLAGELLAR TRANSPORT PROTEIN 172 HOMOLOG"/>
    <property type="match status" value="1"/>
</dbReference>
<proteinExistence type="inferred from homology"/>
<dbReference type="Pfam" id="PF23387">
    <property type="entry name" value="TPR_IFT80_172"/>
    <property type="match status" value="1"/>
</dbReference>
<organism evidence="12">
    <name type="scientific">Timema monikensis</name>
    <dbReference type="NCBI Taxonomy" id="170555"/>
    <lineage>
        <taxon>Eukaryota</taxon>
        <taxon>Metazoa</taxon>
        <taxon>Ecdysozoa</taxon>
        <taxon>Arthropoda</taxon>
        <taxon>Hexapoda</taxon>
        <taxon>Insecta</taxon>
        <taxon>Pterygota</taxon>
        <taxon>Neoptera</taxon>
        <taxon>Polyneoptera</taxon>
        <taxon>Phasmatodea</taxon>
        <taxon>Timematodea</taxon>
        <taxon>Timematoidea</taxon>
        <taxon>Timematidae</taxon>
        <taxon>Timema</taxon>
    </lineage>
</organism>
<dbReference type="InterPro" id="IPR036322">
    <property type="entry name" value="WD40_repeat_dom_sf"/>
</dbReference>
<dbReference type="GO" id="GO:0036064">
    <property type="term" value="C:ciliary basal body"/>
    <property type="evidence" value="ECO:0007669"/>
    <property type="project" value="TreeGrafter"/>
</dbReference>
<dbReference type="InterPro" id="IPR011990">
    <property type="entry name" value="TPR-like_helical_dom_sf"/>
</dbReference>
<dbReference type="InterPro" id="IPR056157">
    <property type="entry name" value="TPR_IFT80_172_dom"/>
</dbReference>
<evidence type="ECO:0000256" key="6">
    <source>
        <dbReference type="ARBA" id="ARBA00023069"/>
    </source>
</evidence>
<evidence type="ECO:0000256" key="5">
    <source>
        <dbReference type="ARBA" id="ARBA00022803"/>
    </source>
</evidence>
<name>A0A7R9HP08_9NEOP</name>
<evidence type="ECO:0000256" key="1">
    <source>
        <dbReference type="ARBA" id="ARBA00004138"/>
    </source>
</evidence>
<dbReference type="FunFam" id="2.130.10.10:FF:002910">
    <property type="entry name" value="Predicted protein"/>
    <property type="match status" value="1"/>
</dbReference>
<dbReference type="SUPFAM" id="SSF82171">
    <property type="entry name" value="DPP6 N-terminal domain-like"/>
    <property type="match status" value="1"/>
</dbReference>
<keyword evidence="2" id="KW-0217">Developmental protein</keyword>
<feature type="repeat" description="TPR" evidence="10">
    <location>
        <begin position="894"/>
        <end position="927"/>
    </location>
</feature>
<dbReference type="SUPFAM" id="SSF50978">
    <property type="entry name" value="WD40 repeat-like"/>
    <property type="match status" value="1"/>
</dbReference>
<comment type="similarity">
    <text evidence="8">Belongs to the IFT172 family.</text>
</comment>
<evidence type="ECO:0000256" key="10">
    <source>
        <dbReference type="PROSITE-ProRule" id="PRU00339"/>
    </source>
</evidence>
<dbReference type="FunFam" id="1.25.40.470:FF:000012">
    <property type="entry name" value="intraflagellar transport protein 172 homolog"/>
    <property type="match status" value="1"/>
</dbReference>
<keyword evidence="5 10" id="KW-0802">TPR repeat</keyword>
<dbReference type="InterPro" id="IPR016024">
    <property type="entry name" value="ARM-type_fold"/>
</dbReference>
<dbReference type="InterPro" id="IPR015943">
    <property type="entry name" value="WD40/YVTN_repeat-like_dom_sf"/>
</dbReference>
<reference evidence="12" key="1">
    <citation type="submission" date="2020-11" db="EMBL/GenBank/DDBJ databases">
        <authorList>
            <person name="Tran Van P."/>
        </authorList>
    </citation>
    <scope>NUCLEOTIDE SEQUENCE</scope>
</reference>
<dbReference type="Gene3D" id="1.25.40.470">
    <property type="match status" value="2"/>
</dbReference>
<evidence type="ECO:0000256" key="3">
    <source>
        <dbReference type="ARBA" id="ARBA00022574"/>
    </source>
</evidence>
<evidence type="ECO:0000256" key="2">
    <source>
        <dbReference type="ARBA" id="ARBA00022473"/>
    </source>
</evidence>
<dbReference type="GO" id="GO:0042073">
    <property type="term" value="P:intraciliary transport"/>
    <property type="evidence" value="ECO:0007669"/>
    <property type="project" value="TreeGrafter"/>
</dbReference>
<comment type="subcellular location">
    <subcellularLocation>
        <location evidence="1">Cell projection</location>
        <location evidence="1">Cilium</location>
    </subcellularLocation>
</comment>
<dbReference type="Gene3D" id="2.130.10.10">
    <property type="entry name" value="YVTN repeat-like/Quinoprotein amine dehydrogenase"/>
    <property type="match status" value="2"/>
</dbReference>
<dbReference type="GO" id="GO:0030992">
    <property type="term" value="C:intraciliary transport particle B"/>
    <property type="evidence" value="ECO:0007669"/>
    <property type="project" value="TreeGrafter"/>
</dbReference>
<keyword evidence="4" id="KW-0677">Repeat</keyword>
<evidence type="ECO:0000256" key="7">
    <source>
        <dbReference type="ARBA" id="ARBA00023273"/>
    </source>
</evidence>
<dbReference type="InterPro" id="IPR001680">
    <property type="entry name" value="WD40_rpt"/>
</dbReference>
<dbReference type="EMBL" id="OB794266">
    <property type="protein sequence ID" value="CAD7429916.1"/>
    <property type="molecule type" value="Genomic_DNA"/>
</dbReference>
<dbReference type="GO" id="GO:0005930">
    <property type="term" value="C:axoneme"/>
    <property type="evidence" value="ECO:0007669"/>
    <property type="project" value="TreeGrafter"/>
</dbReference>
<sequence>MAEWSKASLVLDWPADDWEIGDGAAKICAIAWAPNNVKLAVCTSDRVISLFDDSGEKKDKFSTKPVDPKYGKRSYIVKGLAFSPDSSKLAVGQSDNIIFVYKIGEEWGEKKVICNKFVQRSAVTCLVWLSEGPIVFGQADGKVRAASHKTNKSQTLYATESYIVALAANSRGTGFLSGHADGTIVRYYVTEDGSAETQGRVATHPVPPFALAWPLGHVLAAGCDKRVVVYGKDGHVSQQFDYSRDDTEKDMGVACCSPSGQAVAVGSFDRVRVFSWSPRKALWEESRPVEIRHLYSITALGWKKDGSRVACGSLCGAVQLFESVLKRSVWKGKFELTYVGPSQVLVKPLAPGSRGVSLKSQYGYEIEDVRIMGQDSFLVARTSETLLLGDLNRNLLSEVTWPHSGNNEKFYFDNPTVCLVFNAGELSLVEYGDNDILGSVRTEFMNPHQISVRLNERRLKSSEDNKKLAYLLDLKTICIVDLLYGTTVAQVSQDSKIDWLELNETGHKLLFRDKKMRLTLYDIKTDQKLPILSFCTFVQTLRHTHTGHADPHIGHAGPLVHAGPHFRHAGPHFGHASPHTGYATLTLDTLAHTLDTLAHTLITLSTLGRTSLDTPWVPGSDVVVAQSRNNLCVWYNIDSPDQVTLFPIKGDAVDVVRADGKTEVVVEEGQHQLGYELDEGLLEFGTAIHDNDLGQAILFLEKLGDKPEAEGMWSILANIAIATNKLRVAERCYAALGDVARTNFLRETISIKDQYAKDNGTDGNDCPEVWAQMALLNKQFKEAESIYLEQNQLERALDMYRRLHKWDEALALAEMKGHPRLEELKSAHMKWLLESKQEEKAGEIKEKEGDHETALVHYLRAGLPSLAARLVQSNTDLLNNDEIVAKVASALLQAELYEQAGELYEKVNRTEKAFECYRKARAFPKAIELARYITPSDVVNLEEEWGDHLVSSKQLDAAINHFIEAGKSVKALEAAVGAHQWKKAVQIIQVIEDVEGVLKHYEQLGKHFVATQDFKTAEMLYIRAGMFQEAIAMYNQAGDWDRAHKLASDHLDTAQISTMFVGEAKQLEAQGKLREAEKLYLAVSEPDMAISMYKKHSQYDQMMRLVSQHHADLVQITHLHLAQELEASSDWGGAERHYLAATEWKAAVNMYRAADMWEDAYRVAQSSGGMQAGLQVAVLWAKSLGGDSAAKLLTKLNLLEPAVNYACEFYQFELAFELARVALPARLQDIHYKYAMALEDEGKYHEAEEQFIKADKPKEAVLMYIHTQDWESARRVAELHDPESVGEVLIGQSKEAFETKNYPQFETYLLRAQKPEIVVKHYQEAGMWVDALRVCREYLPAHLPALQSLYEQEVGSSSTQDTSGYLAQAQQWERTGDYKAAIECYLKVNPTNTKNEATVVQAWSEAATLANKHLQGREAVHVAKLLGPQLLAVKESTLAAQVFLSADLVKEAIDAFIHAEDWNKAKRVARELEPSYEAYVDERYKESLKRQGRADQLADVDIIAGLDLLAEQNQWSRCLETASQHSPQVLHKYVALRSTQLIQEGFTLEALSLYSKYEAPLFPQNFNIYKRLAIDMFGMKGLSSPDSYTSWTQLRAMLLHLSEGMKLTDEFQPTLVKEFEELLLICHYYACRCSFREVKSLEGLVAKLSIALLRHSDIIPADKAFYDAGTDCKVSVYWRKIYDTRTDCKASVYWQRRYDTRTDCKAVNLDSEAFVFLNHYLDLTEATEEGNLDLVDYTDFSNTDIPTEIQLPATPYLSPLEHEEVKEWILTVSMDQKISQTLPVDERGLFPATLGGALPCVVSGYPVLPGRGRSPVELGRPGRLANRDDWNKLIMAAKMSPEANVTDVLGFLEEWCGAAPTMLLQ</sequence>
<keyword evidence="3" id="KW-0853">WD repeat</keyword>
<dbReference type="FunFam" id="1.25.40.470:FF:000013">
    <property type="entry name" value="intraflagellar transport protein 172 homolog"/>
    <property type="match status" value="1"/>
</dbReference>
<evidence type="ECO:0000256" key="8">
    <source>
        <dbReference type="ARBA" id="ARBA00038130"/>
    </source>
</evidence>
<keyword evidence="6" id="KW-0969">Cilium</keyword>
<keyword evidence="7" id="KW-0966">Cell projection</keyword>
<evidence type="ECO:0000256" key="4">
    <source>
        <dbReference type="ARBA" id="ARBA00022737"/>
    </source>
</evidence>
<dbReference type="SUPFAM" id="SSF48371">
    <property type="entry name" value="ARM repeat"/>
    <property type="match status" value="1"/>
</dbReference>
<evidence type="ECO:0000259" key="11">
    <source>
        <dbReference type="Pfam" id="PF23387"/>
    </source>
</evidence>
<dbReference type="Pfam" id="PF00400">
    <property type="entry name" value="WD40"/>
    <property type="match status" value="1"/>
</dbReference>
<dbReference type="InterPro" id="IPR019734">
    <property type="entry name" value="TPR_rpt"/>
</dbReference>
<evidence type="ECO:0000256" key="9">
    <source>
        <dbReference type="ARBA" id="ARBA00073483"/>
    </source>
</evidence>
<dbReference type="SMART" id="SM00320">
    <property type="entry name" value="WD40"/>
    <property type="match status" value="5"/>
</dbReference>
<dbReference type="Pfam" id="PF13181">
    <property type="entry name" value="TPR_8"/>
    <property type="match status" value="1"/>
</dbReference>
<dbReference type="PANTHER" id="PTHR15722">
    <property type="entry name" value="IFT140/172-RELATED"/>
    <property type="match status" value="1"/>
</dbReference>
<dbReference type="FunFam" id="1.25.40.470:FF:000008">
    <property type="entry name" value="Intraflagellar transport protein 172 homolog"/>
    <property type="match status" value="1"/>
</dbReference>
<protein>
    <recommendedName>
        <fullName evidence="9">Intraflagellar transport protein 172 homolog</fullName>
    </recommendedName>
</protein>
<accession>A0A7R9HP08</accession>